<dbReference type="Pfam" id="PF00005">
    <property type="entry name" value="ABC_tran"/>
    <property type="match status" value="1"/>
</dbReference>
<dbReference type="Gene3D" id="1.20.1560.10">
    <property type="entry name" value="ABC transporter type 1, transmembrane domain"/>
    <property type="match status" value="1"/>
</dbReference>
<comment type="subcellular location">
    <subcellularLocation>
        <location evidence="1">Cell membrane</location>
        <topology evidence="1">Multi-pass membrane protein</topology>
    </subcellularLocation>
</comment>
<dbReference type="InterPro" id="IPR011527">
    <property type="entry name" value="ABC1_TM_dom"/>
</dbReference>
<protein>
    <submittedName>
        <fullName evidence="12">ABC transporter ATP-binding protein</fullName>
    </submittedName>
</protein>
<accession>A0A939HN39</accession>
<evidence type="ECO:0000313" key="12">
    <source>
        <dbReference type="EMBL" id="MBO1323986.1"/>
    </source>
</evidence>
<evidence type="ECO:0000259" key="10">
    <source>
        <dbReference type="PROSITE" id="PS50893"/>
    </source>
</evidence>
<dbReference type="InterPro" id="IPR039421">
    <property type="entry name" value="Type_1_exporter"/>
</dbReference>
<dbReference type="InterPro" id="IPR003593">
    <property type="entry name" value="AAA+_ATPase"/>
</dbReference>
<dbReference type="Pfam" id="PF00664">
    <property type="entry name" value="ABC_membrane"/>
    <property type="match status" value="1"/>
</dbReference>
<dbReference type="EMBL" id="JAFVMH010000001">
    <property type="protein sequence ID" value="MBO1323986.1"/>
    <property type="molecule type" value="Genomic_DNA"/>
</dbReference>
<dbReference type="PROSITE" id="PS50929">
    <property type="entry name" value="ABC_TM1F"/>
    <property type="match status" value="1"/>
</dbReference>
<feature type="domain" description="ABC transporter" evidence="10">
    <location>
        <begin position="398"/>
        <end position="632"/>
    </location>
</feature>
<feature type="transmembrane region" description="Helical" evidence="9">
    <location>
        <begin position="206"/>
        <end position="236"/>
    </location>
</feature>
<keyword evidence="5 12" id="KW-0067">ATP-binding</keyword>
<evidence type="ECO:0000256" key="8">
    <source>
        <dbReference type="SAM" id="MobiDB-lite"/>
    </source>
</evidence>
<evidence type="ECO:0000256" key="3">
    <source>
        <dbReference type="ARBA" id="ARBA00022692"/>
    </source>
</evidence>
<dbReference type="InterPro" id="IPR027417">
    <property type="entry name" value="P-loop_NTPase"/>
</dbReference>
<keyword evidence="3 9" id="KW-0812">Transmembrane</keyword>
<evidence type="ECO:0000256" key="2">
    <source>
        <dbReference type="ARBA" id="ARBA00022448"/>
    </source>
</evidence>
<keyword evidence="7 9" id="KW-0472">Membrane</keyword>
<dbReference type="FunFam" id="3.40.50.300:FF:000287">
    <property type="entry name" value="Multidrug ABC transporter ATP-binding protein"/>
    <property type="match status" value="1"/>
</dbReference>
<keyword evidence="13" id="KW-1185">Reference proteome</keyword>
<evidence type="ECO:0000256" key="4">
    <source>
        <dbReference type="ARBA" id="ARBA00022741"/>
    </source>
</evidence>
<evidence type="ECO:0000256" key="1">
    <source>
        <dbReference type="ARBA" id="ARBA00004651"/>
    </source>
</evidence>
<evidence type="ECO:0000256" key="6">
    <source>
        <dbReference type="ARBA" id="ARBA00022989"/>
    </source>
</evidence>
<dbReference type="GO" id="GO:0005886">
    <property type="term" value="C:plasma membrane"/>
    <property type="evidence" value="ECO:0007669"/>
    <property type="project" value="UniProtKB-SubCell"/>
</dbReference>
<dbReference type="GO" id="GO:0005524">
    <property type="term" value="F:ATP binding"/>
    <property type="evidence" value="ECO:0007669"/>
    <property type="project" value="UniProtKB-KW"/>
</dbReference>
<feature type="transmembrane region" description="Helical" evidence="9">
    <location>
        <begin position="116"/>
        <end position="135"/>
    </location>
</feature>
<comment type="caution">
    <text evidence="12">The sequence shown here is derived from an EMBL/GenBank/DDBJ whole genome shotgun (WGS) entry which is preliminary data.</text>
</comment>
<evidence type="ECO:0000256" key="5">
    <source>
        <dbReference type="ARBA" id="ARBA00022840"/>
    </source>
</evidence>
<evidence type="ECO:0000313" key="13">
    <source>
        <dbReference type="Proteomes" id="UP000664073"/>
    </source>
</evidence>
<keyword evidence="4" id="KW-0547">Nucleotide-binding</keyword>
<dbReference type="PANTHER" id="PTHR24221">
    <property type="entry name" value="ATP-BINDING CASSETTE SUB-FAMILY B"/>
    <property type="match status" value="1"/>
</dbReference>
<gene>
    <name evidence="12" type="ORF">J2D77_02295</name>
</gene>
<proteinExistence type="predicted"/>
<feature type="transmembrane region" description="Helical" evidence="9">
    <location>
        <begin position="74"/>
        <end position="96"/>
    </location>
</feature>
<dbReference type="SMART" id="SM00382">
    <property type="entry name" value="AAA"/>
    <property type="match status" value="1"/>
</dbReference>
<dbReference type="PROSITE" id="PS50893">
    <property type="entry name" value="ABC_TRANSPORTER_2"/>
    <property type="match status" value="1"/>
</dbReference>
<dbReference type="InterPro" id="IPR036640">
    <property type="entry name" value="ABC1_TM_sf"/>
</dbReference>
<dbReference type="InterPro" id="IPR003439">
    <property type="entry name" value="ABC_transporter-like_ATP-bd"/>
</dbReference>
<feature type="region of interest" description="Disordered" evidence="8">
    <location>
        <begin position="1"/>
        <end position="25"/>
    </location>
</feature>
<feature type="transmembrane region" description="Helical" evidence="9">
    <location>
        <begin position="306"/>
        <end position="327"/>
    </location>
</feature>
<dbReference type="SUPFAM" id="SSF52540">
    <property type="entry name" value="P-loop containing nucleoside triphosphate hydrolases"/>
    <property type="match status" value="1"/>
</dbReference>
<dbReference type="GO" id="GO:0016887">
    <property type="term" value="F:ATP hydrolysis activity"/>
    <property type="evidence" value="ECO:0007669"/>
    <property type="project" value="InterPro"/>
</dbReference>
<organism evidence="12 13">
    <name type="scientific">Acetobacter garciniae</name>
    <dbReference type="NCBI Taxonomy" id="2817435"/>
    <lineage>
        <taxon>Bacteria</taxon>
        <taxon>Pseudomonadati</taxon>
        <taxon>Pseudomonadota</taxon>
        <taxon>Alphaproteobacteria</taxon>
        <taxon>Acetobacterales</taxon>
        <taxon>Acetobacteraceae</taxon>
        <taxon>Acetobacter</taxon>
    </lineage>
</organism>
<name>A0A939HN39_9PROT</name>
<dbReference type="PANTHER" id="PTHR24221:SF654">
    <property type="entry name" value="ATP-BINDING CASSETTE SUB-FAMILY B MEMBER 6"/>
    <property type="match status" value="1"/>
</dbReference>
<dbReference type="InterPro" id="IPR017871">
    <property type="entry name" value="ABC_transporter-like_CS"/>
</dbReference>
<dbReference type="PROSITE" id="PS00211">
    <property type="entry name" value="ABC_TRANSPORTER_1"/>
    <property type="match status" value="1"/>
</dbReference>
<dbReference type="GO" id="GO:0034040">
    <property type="term" value="F:ATPase-coupled lipid transmembrane transporter activity"/>
    <property type="evidence" value="ECO:0007669"/>
    <property type="project" value="TreeGrafter"/>
</dbReference>
<keyword evidence="2" id="KW-0813">Transport</keyword>
<dbReference type="Gene3D" id="3.40.50.300">
    <property type="entry name" value="P-loop containing nucleotide triphosphate hydrolases"/>
    <property type="match status" value="1"/>
</dbReference>
<evidence type="ECO:0000256" key="9">
    <source>
        <dbReference type="SAM" id="Phobius"/>
    </source>
</evidence>
<sequence length="637" mass="69157">MEWGRRVAGNGTDDPKSVPRPITGLAPGATLPAGDGVALDASITPASVTVPDSELPRYAGRPILFLLRYMRHRLLGHVMVFGAVCMAIGSIVLSSYGIRHLVDLLTAQSPGMRNPAIWEAVGGLIGLIALDNISWRIAGWFAARTFVAVTGDIRQDLFRFLTGHSPAYFAERMPTSLATRIATAGSVSFTMENMLAWNVLPPALNVLFSVCLMLSVSTLMGGVTVAIAAVLCFVLFRLAVRGRGLHGHYAAAAAGLEGETLDVMGNIGLVRAFGMRNRERARFNALTRKEMHERLKSLRYMEKLRMIHAALTAVMTAGLLIWAVLLWQWQQATVGQVVMIITLGFAVLHGTRDLALSLVETIQHNARLSEVLSSLLVPYDMPDTDNAVTLKGPVLGDIRFNDVSFSYPGSAPVLSHFDLHIAPGTRVGLVGRSGSGKSTVLALLQRMRFVQSGAILLDGQDIRDLSDDALRACLSVVPQDVSLLHRTVMENIRYGRPEATDDEVYAAAAAAGCSGFIEALSEGFSTLVGDRGVKLSGGQRQRIAIARAFLRNAPILILDEATSALDTESEEHVQRALDRLMVGRTVIAVAHRLSTLRNFDRILVMQDGRIVEDGPPTLLERRNGLYSQFLNRQMAHT</sequence>
<dbReference type="GO" id="GO:0140359">
    <property type="term" value="F:ABC-type transporter activity"/>
    <property type="evidence" value="ECO:0007669"/>
    <property type="project" value="InterPro"/>
</dbReference>
<evidence type="ECO:0000256" key="7">
    <source>
        <dbReference type="ARBA" id="ARBA00023136"/>
    </source>
</evidence>
<dbReference type="Proteomes" id="UP000664073">
    <property type="component" value="Unassembled WGS sequence"/>
</dbReference>
<dbReference type="AlphaFoldDB" id="A0A939HN39"/>
<reference evidence="12" key="1">
    <citation type="submission" date="2021-03" db="EMBL/GenBank/DDBJ databases">
        <title>The complete genome sequence of Acetobacter sp. TBRC 12339.</title>
        <authorList>
            <person name="Charoenyingcharoen P."/>
            <person name="Yukphan P."/>
        </authorList>
    </citation>
    <scope>NUCLEOTIDE SEQUENCE</scope>
    <source>
        <strain evidence="12">TBRC 12339</strain>
    </source>
</reference>
<dbReference type="SUPFAM" id="SSF90123">
    <property type="entry name" value="ABC transporter transmembrane region"/>
    <property type="match status" value="1"/>
</dbReference>
<feature type="domain" description="ABC transmembrane type-1" evidence="11">
    <location>
        <begin position="78"/>
        <end position="363"/>
    </location>
</feature>
<evidence type="ECO:0000259" key="11">
    <source>
        <dbReference type="PROSITE" id="PS50929"/>
    </source>
</evidence>
<keyword evidence="6 9" id="KW-1133">Transmembrane helix</keyword>